<dbReference type="Gene3D" id="3.30.750.140">
    <property type="match status" value="1"/>
</dbReference>
<keyword evidence="3" id="KW-0282">Flagellum</keyword>
<dbReference type="Pfam" id="PF02120">
    <property type="entry name" value="Flg_hook"/>
    <property type="match status" value="1"/>
</dbReference>
<comment type="caution">
    <text evidence="3">The sequence shown here is derived from an EMBL/GenBank/DDBJ whole genome shotgun (WGS) entry which is preliminary data.</text>
</comment>
<organism evidence="3 4">
    <name type="scientific">Massilia eburnea</name>
    <dbReference type="NCBI Taxonomy" id="1776165"/>
    <lineage>
        <taxon>Bacteria</taxon>
        <taxon>Pseudomonadati</taxon>
        <taxon>Pseudomonadota</taxon>
        <taxon>Betaproteobacteria</taxon>
        <taxon>Burkholderiales</taxon>
        <taxon>Oxalobacteraceae</taxon>
        <taxon>Telluria group</taxon>
        <taxon>Massilia</taxon>
    </lineage>
</organism>
<gene>
    <name evidence="3" type="ORF">GM658_10640</name>
</gene>
<sequence length="324" mass="31741">MLAMIQGYGQPAATDAAAAAAAASAAGKDSRATDATLAGDAVLDGKSGKTGIADRLATEGLPVDQAALLAAKASAEDAAKSKAAAGDQDATLSDALSKLGHGAATDATGSGKAAEPAADFKAALQQASADASKAADLAALESKHAAQPQASALQAAAAALAPAGAATAQAAQAVASNQLHARVGSQGWDQQLGQKVVWMVNGGEQSATLTLNPPDLGPLQVVLNVSNDQASVAFTAAQPEVRQALEQALPKLRETMGEAGITLGNTSVSSGSQEQQQAFAEMASGGRGRGVAGGQSGNGGEGEASIQPAPQVRRSVLSAVDTFA</sequence>
<feature type="domain" description="Flagellar hook-length control protein-like C-terminal" evidence="2">
    <location>
        <begin position="194"/>
        <end position="277"/>
    </location>
</feature>
<evidence type="ECO:0000313" key="4">
    <source>
        <dbReference type="Proteomes" id="UP000472320"/>
    </source>
</evidence>
<dbReference type="CDD" id="cd17470">
    <property type="entry name" value="T3SS_Flik_C"/>
    <property type="match status" value="1"/>
</dbReference>
<dbReference type="InterPro" id="IPR038610">
    <property type="entry name" value="FliK-like_C_sf"/>
</dbReference>
<dbReference type="PANTHER" id="PTHR37533:SF2">
    <property type="entry name" value="FLAGELLAR HOOK-LENGTH CONTROL PROTEIN"/>
    <property type="match status" value="1"/>
</dbReference>
<reference evidence="3 4" key="1">
    <citation type="submission" date="2019-11" db="EMBL/GenBank/DDBJ databases">
        <title>Type strains purchased from KCTC, JCM and DSMZ.</title>
        <authorList>
            <person name="Lu H."/>
        </authorList>
    </citation>
    <scope>NUCLEOTIDE SEQUENCE [LARGE SCALE GENOMIC DNA]</scope>
    <source>
        <strain evidence="3 4">JCM 31587</strain>
    </source>
</reference>
<keyword evidence="4" id="KW-1185">Reference proteome</keyword>
<name>A0A6L6QFR7_9BURK</name>
<dbReference type="AlphaFoldDB" id="A0A6L6QFR7"/>
<dbReference type="Proteomes" id="UP000472320">
    <property type="component" value="Unassembled WGS sequence"/>
</dbReference>
<evidence type="ECO:0000313" key="3">
    <source>
        <dbReference type="EMBL" id="MTW11059.1"/>
    </source>
</evidence>
<accession>A0A6L6QFR7</accession>
<feature type="compositionally biased region" description="Polar residues" evidence="1">
    <location>
        <begin position="263"/>
        <end position="278"/>
    </location>
</feature>
<dbReference type="EMBL" id="WNKX01000006">
    <property type="protein sequence ID" value="MTW11059.1"/>
    <property type="molecule type" value="Genomic_DNA"/>
</dbReference>
<keyword evidence="3" id="KW-0969">Cilium</keyword>
<proteinExistence type="predicted"/>
<evidence type="ECO:0000259" key="2">
    <source>
        <dbReference type="Pfam" id="PF02120"/>
    </source>
</evidence>
<keyword evidence="3" id="KW-0966">Cell projection</keyword>
<evidence type="ECO:0000256" key="1">
    <source>
        <dbReference type="SAM" id="MobiDB-lite"/>
    </source>
</evidence>
<dbReference type="OrthoDB" id="8596319at2"/>
<dbReference type="InterPro" id="IPR052563">
    <property type="entry name" value="FliK"/>
</dbReference>
<protein>
    <submittedName>
        <fullName evidence="3">Flagellar hook-length control protein FliK</fullName>
    </submittedName>
</protein>
<feature type="region of interest" description="Disordered" evidence="1">
    <location>
        <begin position="262"/>
        <end position="312"/>
    </location>
</feature>
<feature type="compositionally biased region" description="Gly residues" evidence="1">
    <location>
        <begin position="285"/>
        <end position="302"/>
    </location>
</feature>
<dbReference type="InterPro" id="IPR021136">
    <property type="entry name" value="Flagellar_hook_control-like_C"/>
</dbReference>
<dbReference type="PANTHER" id="PTHR37533">
    <property type="entry name" value="FLAGELLAR HOOK-LENGTH CONTROL PROTEIN"/>
    <property type="match status" value="1"/>
</dbReference>